<evidence type="ECO:0000313" key="4">
    <source>
        <dbReference type="Proteomes" id="UP000237889"/>
    </source>
</evidence>
<reference evidence="3 4" key="1">
    <citation type="submission" date="2018-03" db="EMBL/GenBank/DDBJ databases">
        <title>Genome sequencing of Phreatobacter sp.</title>
        <authorList>
            <person name="Kim S.-J."/>
            <person name="Heo J."/>
            <person name="Kwon S.-W."/>
        </authorList>
    </citation>
    <scope>NUCLEOTIDE SEQUENCE [LARGE SCALE GENOMIC DNA]</scope>
    <source>
        <strain evidence="3 4">S-12</strain>
    </source>
</reference>
<dbReference type="Proteomes" id="UP000237889">
    <property type="component" value="Chromosome"/>
</dbReference>
<name>A0A2S0NAQ8_9HYPH</name>
<dbReference type="EMBL" id="CP027668">
    <property type="protein sequence ID" value="AVO45097.1"/>
    <property type="molecule type" value="Genomic_DNA"/>
</dbReference>
<evidence type="ECO:0000256" key="1">
    <source>
        <dbReference type="SAM" id="Phobius"/>
    </source>
</evidence>
<dbReference type="InterPro" id="IPR009936">
    <property type="entry name" value="DUF1468"/>
</dbReference>
<dbReference type="Pfam" id="PF07331">
    <property type="entry name" value="TctB"/>
    <property type="match status" value="1"/>
</dbReference>
<dbReference type="KEGG" id="phr:C6569_08510"/>
<feature type="transmembrane region" description="Helical" evidence="1">
    <location>
        <begin position="99"/>
        <end position="116"/>
    </location>
</feature>
<keyword evidence="1" id="KW-0472">Membrane</keyword>
<evidence type="ECO:0000313" key="3">
    <source>
        <dbReference type="EMBL" id="AVO45097.1"/>
    </source>
</evidence>
<dbReference type="RefSeq" id="WP_106748438.1">
    <property type="nucleotide sequence ID" value="NZ_CP027668.1"/>
</dbReference>
<keyword evidence="1" id="KW-0812">Transmembrane</keyword>
<feature type="transmembrane region" description="Helical" evidence="1">
    <location>
        <begin position="123"/>
        <end position="142"/>
    </location>
</feature>
<dbReference type="OrthoDB" id="8907787at2"/>
<keyword evidence="1" id="KW-1133">Transmembrane helix</keyword>
<protein>
    <recommendedName>
        <fullName evidence="2">DUF1468 domain-containing protein</fullName>
    </recommendedName>
</protein>
<accession>A0A2S0NAQ8</accession>
<feature type="domain" description="DUF1468" evidence="2">
    <location>
        <begin position="7"/>
        <end position="146"/>
    </location>
</feature>
<proteinExistence type="predicted"/>
<feature type="transmembrane region" description="Helical" evidence="1">
    <location>
        <begin position="39"/>
        <end position="61"/>
    </location>
</feature>
<keyword evidence="4" id="KW-1185">Reference proteome</keyword>
<sequence>MRIPDLVAAVAIAGLGAFLVREGGELGLGEPTEPGSGFMFWWIGAAMILAGGALGVTGLLAPAGRQPADMPPAGGPLAQPLMGIAALVGYALALQPIGFIPTSAALLAGLFAFVGGYRWQVSLGMGIAGAFLCWFLFARLLGSNLPAGILVNTVFGN</sequence>
<evidence type="ECO:0000259" key="2">
    <source>
        <dbReference type="Pfam" id="PF07331"/>
    </source>
</evidence>
<gene>
    <name evidence="3" type="ORF">C6569_08510</name>
</gene>
<organism evidence="3 4">
    <name type="scientific">Phreatobacter cathodiphilus</name>
    <dbReference type="NCBI Taxonomy" id="1868589"/>
    <lineage>
        <taxon>Bacteria</taxon>
        <taxon>Pseudomonadati</taxon>
        <taxon>Pseudomonadota</taxon>
        <taxon>Alphaproteobacteria</taxon>
        <taxon>Hyphomicrobiales</taxon>
        <taxon>Phreatobacteraceae</taxon>
        <taxon>Phreatobacter</taxon>
    </lineage>
</organism>
<feature type="transmembrane region" description="Helical" evidence="1">
    <location>
        <begin position="73"/>
        <end position="93"/>
    </location>
</feature>
<dbReference type="AlphaFoldDB" id="A0A2S0NAQ8"/>